<comment type="cofactor">
    <cofactor evidence="1">
        <name>Zn(2+)</name>
        <dbReference type="ChEBI" id="CHEBI:29105"/>
    </cofactor>
</comment>
<feature type="domain" description="Metallo-beta-lactamase" evidence="6">
    <location>
        <begin position="28"/>
        <end position="204"/>
    </location>
</feature>
<gene>
    <name evidence="7" type="ORF">SAMN05444158_0635</name>
</gene>
<dbReference type="GO" id="GO:0046872">
    <property type="term" value="F:metal ion binding"/>
    <property type="evidence" value="ECO:0007669"/>
    <property type="project" value="UniProtKB-KW"/>
</dbReference>
<dbReference type="SMART" id="SM00849">
    <property type="entry name" value="Lactamase_B"/>
    <property type="match status" value="1"/>
</dbReference>
<dbReference type="PANTHER" id="PTHR42978">
    <property type="entry name" value="QUORUM-QUENCHING LACTONASE YTNP-RELATED-RELATED"/>
    <property type="match status" value="1"/>
</dbReference>
<dbReference type="RefSeq" id="WP_146686279.1">
    <property type="nucleotide sequence ID" value="NZ_LT629750.1"/>
</dbReference>
<evidence type="ECO:0000256" key="5">
    <source>
        <dbReference type="ARBA" id="ARBA00022833"/>
    </source>
</evidence>
<dbReference type="AlphaFoldDB" id="A0A1H1NI88"/>
<evidence type="ECO:0000313" key="8">
    <source>
        <dbReference type="Proteomes" id="UP000243904"/>
    </source>
</evidence>
<protein>
    <submittedName>
        <fullName evidence="7">Glyoxylase, beta-lactamase superfamily II</fullName>
    </submittedName>
</protein>
<dbReference type="EMBL" id="LT629750">
    <property type="protein sequence ID" value="SDR98648.1"/>
    <property type="molecule type" value="Genomic_DNA"/>
</dbReference>
<dbReference type="GO" id="GO:0016787">
    <property type="term" value="F:hydrolase activity"/>
    <property type="evidence" value="ECO:0007669"/>
    <property type="project" value="UniProtKB-KW"/>
</dbReference>
<evidence type="ECO:0000256" key="1">
    <source>
        <dbReference type="ARBA" id="ARBA00001947"/>
    </source>
</evidence>
<evidence type="ECO:0000256" key="4">
    <source>
        <dbReference type="ARBA" id="ARBA00022801"/>
    </source>
</evidence>
<name>A0A1H1NI88_9BRAD</name>
<evidence type="ECO:0000313" key="7">
    <source>
        <dbReference type="EMBL" id="SDR98648.1"/>
    </source>
</evidence>
<dbReference type="PANTHER" id="PTHR42978:SF2">
    <property type="entry name" value="102 KBASES UNSTABLE REGION: FROM 1 TO 119443"/>
    <property type="match status" value="1"/>
</dbReference>
<proteinExistence type="inferred from homology"/>
<dbReference type="InterPro" id="IPR001279">
    <property type="entry name" value="Metallo-B-lactamas"/>
</dbReference>
<evidence type="ECO:0000256" key="2">
    <source>
        <dbReference type="ARBA" id="ARBA00007749"/>
    </source>
</evidence>
<keyword evidence="3" id="KW-0479">Metal-binding</keyword>
<dbReference type="InterPro" id="IPR051013">
    <property type="entry name" value="MBL_superfamily_lactonases"/>
</dbReference>
<accession>A0A1H1NI88</accession>
<dbReference type="SUPFAM" id="SSF56281">
    <property type="entry name" value="Metallo-hydrolase/oxidoreductase"/>
    <property type="match status" value="1"/>
</dbReference>
<keyword evidence="8" id="KW-1185">Reference proteome</keyword>
<evidence type="ECO:0000259" key="6">
    <source>
        <dbReference type="SMART" id="SM00849"/>
    </source>
</evidence>
<sequence>MSPEIKPPEIELLFTGLAAEADKFLVGASTVALVRSAGELILFDTGPYAYRPILQGRLRRAGIDPADVSKVVLSHLHWDNAANADLFGNADILVHERELEAAGRAAARDPAIPEYTVRAIRKLRLRPVAAEIELAPDLRIVELPGHTPGSIGLMVGRQLLAGDAVGSAKEAVAGQIASCAGREQEAATSLKKALATSDIIYPGHDRPFRVGPPIAYISDYELRIRLFVDPSGQDEELHFGAAAAKSFATWPGN</sequence>
<reference evidence="8" key="1">
    <citation type="submission" date="2016-10" db="EMBL/GenBank/DDBJ databases">
        <authorList>
            <person name="Varghese N."/>
            <person name="Submissions S."/>
        </authorList>
    </citation>
    <scope>NUCLEOTIDE SEQUENCE [LARGE SCALE GENOMIC DNA]</scope>
    <source>
        <strain evidence="8">GAS369</strain>
    </source>
</reference>
<evidence type="ECO:0000256" key="3">
    <source>
        <dbReference type="ARBA" id="ARBA00022723"/>
    </source>
</evidence>
<dbReference type="Pfam" id="PF00753">
    <property type="entry name" value="Lactamase_B"/>
    <property type="match status" value="1"/>
</dbReference>
<keyword evidence="4" id="KW-0378">Hydrolase</keyword>
<dbReference type="Gene3D" id="3.60.15.10">
    <property type="entry name" value="Ribonuclease Z/Hydroxyacylglutathione hydrolase-like"/>
    <property type="match status" value="1"/>
</dbReference>
<dbReference type="InterPro" id="IPR036866">
    <property type="entry name" value="RibonucZ/Hydroxyglut_hydro"/>
</dbReference>
<organism evidence="7 8">
    <name type="scientific">Bradyrhizobium canariense</name>
    <dbReference type="NCBI Taxonomy" id="255045"/>
    <lineage>
        <taxon>Bacteria</taxon>
        <taxon>Pseudomonadati</taxon>
        <taxon>Pseudomonadota</taxon>
        <taxon>Alphaproteobacteria</taxon>
        <taxon>Hyphomicrobiales</taxon>
        <taxon>Nitrobacteraceae</taxon>
        <taxon>Bradyrhizobium</taxon>
    </lineage>
</organism>
<dbReference type="Proteomes" id="UP000243904">
    <property type="component" value="Chromosome I"/>
</dbReference>
<comment type="similarity">
    <text evidence="2">Belongs to the metallo-beta-lactamase superfamily.</text>
</comment>
<keyword evidence="5" id="KW-0862">Zinc</keyword>